<dbReference type="Proteomes" id="UP001305702">
    <property type="component" value="Chromosome"/>
</dbReference>
<evidence type="ECO:0000313" key="2">
    <source>
        <dbReference type="Proteomes" id="UP001305702"/>
    </source>
</evidence>
<dbReference type="AlphaFoldDB" id="A0AA96RCV1"/>
<dbReference type="RefSeq" id="WP_315604675.1">
    <property type="nucleotide sequence ID" value="NZ_CP130318.1"/>
</dbReference>
<gene>
    <name evidence="1" type="ORF">MJA45_25320</name>
</gene>
<sequence>MSIYIALLRGINVSGHNKIKMAELRKVLEEAGLTDVQTYIQSGNILFRSELSADVLRERIEGIIHTAFGLTITVVLRTAEEWERIIAECPYAEVPLGEVDSIHLTCLTEEAAPKAVSLLANCDREDDEYTVCGREIYFLFRRRIVDSKLAAAMQKLGKISTTRNWNTVRKLSEMARALQEKG</sequence>
<dbReference type="PIRSF" id="PIRSF008502">
    <property type="entry name" value="UCP008502"/>
    <property type="match status" value="1"/>
</dbReference>
<organism evidence="1 2">
    <name type="scientific">Paenibacillus aurantius</name>
    <dbReference type="NCBI Taxonomy" id="2918900"/>
    <lineage>
        <taxon>Bacteria</taxon>
        <taxon>Bacillati</taxon>
        <taxon>Bacillota</taxon>
        <taxon>Bacilli</taxon>
        <taxon>Bacillales</taxon>
        <taxon>Paenibacillaceae</taxon>
        <taxon>Paenibacillus</taxon>
    </lineage>
</organism>
<dbReference type="PANTHER" id="PTHR36439">
    <property type="entry name" value="BLL4334 PROTEIN"/>
    <property type="match status" value="1"/>
</dbReference>
<reference evidence="1 2" key="1">
    <citation type="submission" date="2022-02" db="EMBL/GenBank/DDBJ databases">
        <title>Paenibacillus sp. MBLB1776 Whole Genome Shotgun Sequencing.</title>
        <authorList>
            <person name="Hwang C.Y."/>
            <person name="Cho E.-S."/>
            <person name="Seo M.-J."/>
        </authorList>
    </citation>
    <scope>NUCLEOTIDE SEQUENCE [LARGE SCALE GENOMIC DNA]</scope>
    <source>
        <strain evidence="1 2">MBLB1776</strain>
    </source>
</reference>
<evidence type="ECO:0000313" key="1">
    <source>
        <dbReference type="EMBL" id="WNQ10900.1"/>
    </source>
</evidence>
<dbReference type="InterPro" id="IPR012545">
    <property type="entry name" value="DUF1697"/>
</dbReference>
<name>A0AA96RCV1_9BACL</name>
<proteinExistence type="predicted"/>
<keyword evidence="2" id="KW-1185">Reference proteome</keyword>
<dbReference type="EMBL" id="CP130318">
    <property type="protein sequence ID" value="WNQ10900.1"/>
    <property type="molecule type" value="Genomic_DNA"/>
</dbReference>
<dbReference type="Gene3D" id="3.30.70.1280">
    <property type="entry name" value="SP0830-like domains"/>
    <property type="match status" value="1"/>
</dbReference>
<protein>
    <submittedName>
        <fullName evidence="1">DUF1697 domain-containing protein</fullName>
    </submittedName>
</protein>
<dbReference type="PANTHER" id="PTHR36439:SF1">
    <property type="entry name" value="DUF1697 DOMAIN-CONTAINING PROTEIN"/>
    <property type="match status" value="1"/>
</dbReference>
<dbReference type="SUPFAM" id="SSF160379">
    <property type="entry name" value="SP0830-like"/>
    <property type="match status" value="1"/>
</dbReference>
<dbReference type="KEGG" id="paun:MJA45_25320"/>
<accession>A0AA96RCV1</accession>
<dbReference type="Pfam" id="PF08002">
    <property type="entry name" value="DUF1697"/>
    <property type="match status" value="1"/>
</dbReference>